<sequence length="243" mass="27736">MHTLFTHLINIDIHITNINIIMSFTKFFNPPQRIAPSPTKKKIQTQPVQRNPQFNLSSEPPSFTESELDQTLLLPLCTECHYNHVPQEDLTWPETGRLTLYSCERFCEECHEDDFNSAQQLRNHIIRYHGEQLEREGRPGGVTIRRRRVLRRGVVVRSGAEVARVVRGEVCPGSEGVRENEGEEEGSGEEEDENMPDTREENIRGQKRKSEEYGESPAESDKAKKQMRDAIANSGLPNVTPDG</sequence>
<name>A0A2S6BQC9_9PEZI</name>
<dbReference type="EMBL" id="PNEN01001800">
    <property type="protein sequence ID" value="PPJ49688.1"/>
    <property type="molecule type" value="Genomic_DNA"/>
</dbReference>
<dbReference type="Proteomes" id="UP000237631">
    <property type="component" value="Unassembled WGS sequence"/>
</dbReference>
<organism evidence="2 3">
    <name type="scientific">Cercospora berteroae</name>
    <dbReference type="NCBI Taxonomy" id="357750"/>
    <lineage>
        <taxon>Eukaryota</taxon>
        <taxon>Fungi</taxon>
        <taxon>Dikarya</taxon>
        <taxon>Ascomycota</taxon>
        <taxon>Pezizomycotina</taxon>
        <taxon>Dothideomycetes</taxon>
        <taxon>Dothideomycetidae</taxon>
        <taxon>Mycosphaerellales</taxon>
        <taxon>Mycosphaerellaceae</taxon>
        <taxon>Cercospora</taxon>
    </lineage>
</organism>
<evidence type="ECO:0000256" key="1">
    <source>
        <dbReference type="SAM" id="MobiDB-lite"/>
    </source>
</evidence>
<evidence type="ECO:0000313" key="3">
    <source>
        <dbReference type="Proteomes" id="UP000237631"/>
    </source>
</evidence>
<reference evidence="3" key="1">
    <citation type="journal article" date="2017" name="bioRxiv">
        <title>Conservation of a gene cluster reveals novel cercosporin biosynthetic mechanisms and extends production to the genus Colletotrichum.</title>
        <authorList>
            <person name="de Jonge R."/>
            <person name="Ebert M.K."/>
            <person name="Huitt-Roehl C.R."/>
            <person name="Pal P."/>
            <person name="Suttle J.C."/>
            <person name="Spanner R.E."/>
            <person name="Neubauer J.D."/>
            <person name="Jurick W.M.II."/>
            <person name="Stott K.A."/>
            <person name="Secor G.A."/>
            <person name="Thomma B.P.H.J."/>
            <person name="Van de Peer Y."/>
            <person name="Townsend C.A."/>
            <person name="Bolton M.D."/>
        </authorList>
    </citation>
    <scope>NUCLEOTIDE SEQUENCE [LARGE SCALE GENOMIC DNA]</scope>
    <source>
        <strain evidence="3">CBS538.71</strain>
    </source>
</reference>
<feature type="compositionally biased region" description="Basic and acidic residues" evidence="1">
    <location>
        <begin position="196"/>
        <end position="212"/>
    </location>
</feature>
<feature type="compositionally biased region" description="Acidic residues" evidence="1">
    <location>
        <begin position="181"/>
        <end position="195"/>
    </location>
</feature>
<evidence type="ECO:0000313" key="2">
    <source>
        <dbReference type="EMBL" id="PPJ49688.1"/>
    </source>
</evidence>
<dbReference type="AlphaFoldDB" id="A0A2S6BQC9"/>
<proteinExistence type="predicted"/>
<gene>
    <name evidence="2" type="ORF">CBER1_02148</name>
</gene>
<feature type="compositionally biased region" description="Polar residues" evidence="1">
    <location>
        <begin position="44"/>
        <end position="61"/>
    </location>
</feature>
<protein>
    <submittedName>
        <fullName evidence="2">Uncharacterized protein</fullName>
    </submittedName>
</protein>
<feature type="region of interest" description="Disordered" evidence="1">
    <location>
        <begin position="35"/>
        <end position="61"/>
    </location>
</feature>
<dbReference type="OrthoDB" id="3648402at2759"/>
<accession>A0A2S6BQC9</accession>
<keyword evidence="3" id="KW-1185">Reference proteome</keyword>
<feature type="compositionally biased region" description="Basic and acidic residues" evidence="1">
    <location>
        <begin position="219"/>
        <end position="228"/>
    </location>
</feature>
<comment type="caution">
    <text evidence="2">The sequence shown here is derived from an EMBL/GenBank/DDBJ whole genome shotgun (WGS) entry which is preliminary data.</text>
</comment>
<feature type="region of interest" description="Disordered" evidence="1">
    <location>
        <begin position="173"/>
        <end position="243"/>
    </location>
</feature>